<dbReference type="PANTHER" id="PTHR13439">
    <property type="entry name" value="CT120 PROTEIN"/>
    <property type="match status" value="1"/>
</dbReference>
<gene>
    <name evidence="8" type="primary">cln8</name>
</gene>
<feature type="transmembrane region" description="Helical" evidence="6">
    <location>
        <begin position="32"/>
        <end position="56"/>
    </location>
</feature>
<dbReference type="GO" id="GO:0097001">
    <property type="term" value="F:ceramide binding"/>
    <property type="evidence" value="ECO:0007669"/>
    <property type="project" value="TreeGrafter"/>
</dbReference>
<keyword evidence="2 5" id="KW-0812">Transmembrane</keyword>
<sequence length="285" mass="33368">MNSAHSIVASESLFDLNYFSWDIRCITLAAGFLFYLGVFIFSHLLSFALSTTYCALAAKQKTFWNLAATRAVFGVQSIVVGLWALLVDPVLHTDKILGQQNWSWFNILIAVGFFLFENTVFYGSNIIFRTFDVALAVHHFFAFVGFACAIIWDRMGHYLPMVTLLLEMSTPFTCISWMLLKSGFSHTLFWKVNQWFTIHMFHCRMILTYYMWWLWWQHLEIFRSQVPVIPHLVFFSGLFLLTFIINPFWTHKKTMQLLNPVDWNFDEKANGRMNEKETKAAKKKT</sequence>
<dbReference type="PROSITE" id="PS50922">
    <property type="entry name" value="TLC"/>
    <property type="match status" value="1"/>
</dbReference>
<feature type="transmembrane region" description="Helical" evidence="6">
    <location>
        <begin position="133"/>
        <end position="152"/>
    </location>
</feature>
<dbReference type="GO" id="GO:0007399">
    <property type="term" value="P:nervous system development"/>
    <property type="evidence" value="ECO:0007669"/>
    <property type="project" value="TreeGrafter"/>
</dbReference>
<name>A0A4W3J4D0_CALMI</name>
<dbReference type="InterPro" id="IPR006634">
    <property type="entry name" value="TLC-dom"/>
</dbReference>
<dbReference type="Proteomes" id="UP000314986">
    <property type="component" value="Unassembled WGS sequence"/>
</dbReference>
<dbReference type="FunCoup" id="A0A4W3J4D0">
    <property type="interactions" value="203"/>
</dbReference>
<dbReference type="CTD" id="2055"/>
<keyword evidence="9" id="KW-1185">Reference proteome</keyword>
<dbReference type="Ensembl" id="ENSCMIT00000038508.1">
    <property type="protein sequence ID" value="ENSCMIP00000037959.1"/>
    <property type="gene ID" value="ENSCMIG00000015963.1"/>
</dbReference>
<dbReference type="GeneTree" id="ENSGT01010000222313"/>
<protein>
    <submittedName>
        <fullName evidence="8">CLN8 transmembrane ER and ERGIC protein</fullName>
    </submittedName>
</protein>
<dbReference type="STRING" id="7868.ENSCMIP00000037959"/>
<evidence type="ECO:0000259" key="7">
    <source>
        <dbReference type="PROSITE" id="PS50922"/>
    </source>
</evidence>
<proteinExistence type="predicted"/>
<dbReference type="GO" id="GO:0016020">
    <property type="term" value="C:membrane"/>
    <property type="evidence" value="ECO:0007669"/>
    <property type="project" value="UniProtKB-SubCell"/>
</dbReference>
<dbReference type="GO" id="GO:0005783">
    <property type="term" value="C:endoplasmic reticulum"/>
    <property type="evidence" value="ECO:0007669"/>
    <property type="project" value="TreeGrafter"/>
</dbReference>
<dbReference type="OrthoDB" id="10052906at2759"/>
<accession>A0A4W3J4D0</accession>
<dbReference type="GeneID" id="103178990"/>
<dbReference type="GO" id="GO:0006644">
    <property type="term" value="P:phospholipid metabolic process"/>
    <property type="evidence" value="ECO:0007669"/>
    <property type="project" value="TreeGrafter"/>
</dbReference>
<dbReference type="GO" id="GO:0055088">
    <property type="term" value="P:lipid homeostasis"/>
    <property type="evidence" value="ECO:0007669"/>
    <property type="project" value="TreeGrafter"/>
</dbReference>
<comment type="subcellular location">
    <subcellularLocation>
        <location evidence="1">Membrane</location>
        <topology evidence="1">Multi-pass membrane protein</topology>
    </subcellularLocation>
</comment>
<evidence type="ECO:0000256" key="3">
    <source>
        <dbReference type="ARBA" id="ARBA00022989"/>
    </source>
</evidence>
<dbReference type="InterPro" id="IPR050846">
    <property type="entry name" value="TLCD"/>
</dbReference>
<dbReference type="RefSeq" id="XP_007892215.1">
    <property type="nucleotide sequence ID" value="XM_007894024.2"/>
</dbReference>
<evidence type="ECO:0000256" key="6">
    <source>
        <dbReference type="SAM" id="Phobius"/>
    </source>
</evidence>
<feature type="domain" description="TLC" evidence="7">
    <location>
        <begin position="62"/>
        <end position="262"/>
    </location>
</feature>
<evidence type="ECO:0000313" key="9">
    <source>
        <dbReference type="Proteomes" id="UP000314986"/>
    </source>
</evidence>
<feature type="transmembrane region" description="Helical" evidence="6">
    <location>
        <begin position="192"/>
        <end position="216"/>
    </location>
</feature>
<dbReference type="OMA" id="FFRTFDL"/>
<organism evidence="8 9">
    <name type="scientific">Callorhinchus milii</name>
    <name type="common">Ghost shark</name>
    <dbReference type="NCBI Taxonomy" id="7868"/>
    <lineage>
        <taxon>Eukaryota</taxon>
        <taxon>Metazoa</taxon>
        <taxon>Chordata</taxon>
        <taxon>Craniata</taxon>
        <taxon>Vertebrata</taxon>
        <taxon>Chondrichthyes</taxon>
        <taxon>Holocephali</taxon>
        <taxon>Chimaeriformes</taxon>
        <taxon>Callorhinchidae</taxon>
        <taxon>Callorhinchus</taxon>
    </lineage>
</organism>
<dbReference type="AlphaFoldDB" id="A0A4W3J4D0"/>
<reference evidence="9" key="2">
    <citation type="journal article" date="2007" name="PLoS Biol.">
        <title>Survey sequencing and comparative analysis of the elephant shark (Callorhinchus milii) genome.</title>
        <authorList>
            <person name="Venkatesh B."/>
            <person name="Kirkness E.F."/>
            <person name="Loh Y.H."/>
            <person name="Halpern A.L."/>
            <person name="Lee A.P."/>
            <person name="Johnson J."/>
            <person name="Dandona N."/>
            <person name="Viswanathan L.D."/>
            <person name="Tay A."/>
            <person name="Venter J.C."/>
            <person name="Strausberg R.L."/>
            <person name="Brenner S."/>
        </authorList>
    </citation>
    <scope>NUCLEOTIDE SEQUENCE [LARGE SCALE GENOMIC DNA]</scope>
</reference>
<feature type="transmembrane region" description="Helical" evidence="6">
    <location>
        <begin position="104"/>
        <end position="121"/>
    </location>
</feature>
<dbReference type="RefSeq" id="XP_007892210.1">
    <property type="nucleotide sequence ID" value="XM_007894019.2"/>
</dbReference>
<evidence type="ECO:0000256" key="1">
    <source>
        <dbReference type="ARBA" id="ARBA00004141"/>
    </source>
</evidence>
<evidence type="ECO:0000256" key="2">
    <source>
        <dbReference type="ARBA" id="ARBA00022692"/>
    </source>
</evidence>
<reference evidence="8" key="5">
    <citation type="submission" date="2025-09" db="UniProtKB">
        <authorList>
            <consortium name="Ensembl"/>
        </authorList>
    </citation>
    <scope>IDENTIFICATION</scope>
</reference>
<evidence type="ECO:0000313" key="8">
    <source>
        <dbReference type="Ensembl" id="ENSCMIP00000037959.1"/>
    </source>
</evidence>
<evidence type="ECO:0000256" key="5">
    <source>
        <dbReference type="PROSITE-ProRule" id="PRU00205"/>
    </source>
</evidence>
<feature type="transmembrane region" description="Helical" evidence="6">
    <location>
        <begin position="228"/>
        <end position="249"/>
    </location>
</feature>
<feature type="transmembrane region" description="Helical" evidence="6">
    <location>
        <begin position="63"/>
        <end position="84"/>
    </location>
</feature>
<keyword evidence="3 6" id="KW-1133">Transmembrane helix</keyword>
<feature type="transmembrane region" description="Helical" evidence="6">
    <location>
        <begin position="158"/>
        <end position="180"/>
    </location>
</feature>
<reference evidence="8" key="4">
    <citation type="submission" date="2025-08" db="UniProtKB">
        <authorList>
            <consortium name="Ensembl"/>
        </authorList>
    </citation>
    <scope>IDENTIFICATION</scope>
</reference>
<dbReference type="KEGG" id="cmk:103178990"/>
<keyword evidence="4 5" id="KW-0472">Membrane</keyword>
<reference evidence="9" key="3">
    <citation type="journal article" date="2014" name="Nature">
        <title>Elephant shark genome provides unique insights into gnathostome evolution.</title>
        <authorList>
            <consortium name="International Elephant Shark Genome Sequencing Consortium"/>
            <person name="Venkatesh B."/>
            <person name="Lee A.P."/>
            <person name="Ravi V."/>
            <person name="Maurya A.K."/>
            <person name="Lian M.M."/>
            <person name="Swann J.B."/>
            <person name="Ohta Y."/>
            <person name="Flajnik M.F."/>
            <person name="Sutoh Y."/>
            <person name="Kasahara M."/>
            <person name="Hoon S."/>
            <person name="Gangu V."/>
            <person name="Roy S.W."/>
            <person name="Irimia M."/>
            <person name="Korzh V."/>
            <person name="Kondrychyn I."/>
            <person name="Lim Z.W."/>
            <person name="Tay B.H."/>
            <person name="Tohari S."/>
            <person name="Kong K.W."/>
            <person name="Ho S."/>
            <person name="Lorente-Galdos B."/>
            <person name="Quilez J."/>
            <person name="Marques-Bonet T."/>
            <person name="Raney B.J."/>
            <person name="Ingham P.W."/>
            <person name="Tay A."/>
            <person name="Hillier L.W."/>
            <person name="Minx P."/>
            <person name="Boehm T."/>
            <person name="Wilson R.K."/>
            <person name="Brenner S."/>
            <person name="Warren W.C."/>
        </authorList>
    </citation>
    <scope>NUCLEOTIDE SEQUENCE [LARGE SCALE GENOMIC DNA]</scope>
</reference>
<reference evidence="9" key="1">
    <citation type="journal article" date="2006" name="Science">
        <title>Ancient noncoding elements conserved in the human genome.</title>
        <authorList>
            <person name="Venkatesh B."/>
            <person name="Kirkness E.F."/>
            <person name="Loh Y.H."/>
            <person name="Halpern A.L."/>
            <person name="Lee A.P."/>
            <person name="Johnson J."/>
            <person name="Dandona N."/>
            <person name="Viswanathan L.D."/>
            <person name="Tay A."/>
            <person name="Venter J.C."/>
            <person name="Strausberg R.L."/>
            <person name="Brenner S."/>
        </authorList>
    </citation>
    <scope>NUCLEOTIDE SEQUENCE [LARGE SCALE GENOMIC DNA]</scope>
</reference>
<dbReference type="SMART" id="SM00724">
    <property type="entry name" value="TLC"/>
    <property type="match status" value="1"/>
</dbReference>
<dbReference type="RefSeq" id="XP_007892214.1">
    <property type="nucleotide sequence ID" value="XM_007894023.1"/>
</dbReference>
<evidence type="ECO:0000256" key="4">
    <source>
        <dbReference type="ARBA" id="ARBA00023136"/>
    </source>
</evidence>
<dbReference type="PANTHER" id="PTHR13439:SF7">
    <property type="entry name" value="PROTEIN CLN8"/>
    <property type="match status" value="1"/>
</dbReference>
<dbReference type="InParanoid" id="A0A4W3J4D0"/>
<dbReference type="Pfam" id="PF03798">
    <property type="entry name" value="TRAM_LAG1_CLN8"/>
    <property type="match status" value="1"/>
</dbReference>